<keyword evidence="3" id="KW-1185">Reference proteome</keyword>
<feature type="region of interest" description="Disordered" evidence="1">
    <location>
        <begin position="531"/>
        <end position="579"/>
    </location>
</feature>
<dbReference type="EMBL" id="CAAALY010262129">
    <property type="protein sequence ID" value="VEL39676.1"/>
    <property type="molecule type" value="Genomic_DNA"/>
</dbReference>
<protein>
    <submittedName>
        <fullName evidence="2">Uncharacterized protein</fullName>
    </submittedName>
</protein>
<name>A0A448XLS8_9PLAT</name>
<gene>
    <name evidence="2" type="ORF">PXEA_LOCUS33116</name>
</gene>
<organism evidence="2 3">
    <name type="scientific">Protopolystoma xenopodis</name>
    <dbReference type="NCBI Taxonomy" id="117903"/>
    <lineage>
        <taxon>Eukaryota</taxon>
        <taxon>Metazoa</taxon>
        <taxon>Spiralia</taxon>
        <taxon>Lophotrochozoa</taxon>
        <taxon>Platyhelminthes</taxon>
        <taxon>Monogenea</taxon>
        <taxon>Polyopisthocotylea</taxon>
        <taxon>Polystomatidea</taxon>
        <taxon>Polystomatidae</taxon>
        <taxon>Protopolystoma</taxon>
    </lineage>
</organism>
<dbReference type="AlphaFoldDB" id="A0A448XLS8"/>
<feature type="non-terminal residue" evidence="2">
    <location>
        <position position="579"/>
    </location>
</feature>
<reference evidence="2" key="1">
    <citation type="submission" date="2018-11" db="EMBL/GenBank/DDBJ databases">
        <authorList>
            <consortium name="Pathogen Informatics"/>
        </authorList>
    </citation>
    <scope>NUCLEOTIDE SEQUENCE</scope>
</reference>
<comment type="caution">
    <text evidence="2">The sequence shown here is derived from an EMBL/GenBank/DDBJ whole genome shotgun (WGS) entry which is preliminary data.</text>
</comment>
<accession>A0A448XLS8</accession>
<evidence type="ECO:0000313" key="3">
    <source>
        <dbReference type="Proteomes" id="UP000784294"/>
    </source>
</evidence>
<evidence type="ECO:0000256" key="1">
    <source>
        <dbReference type="SAM" id="MobiDB-lite"/>
    </source>
</evidence>
<proteinExistence type="predicted"/>
<dbReference type="Proteomes" id="UP000784294">
    <property type="component" value="Unassembled WGS sequence"/>
</dbReference>
<feature type="compositionally biased region" description="Polar residues" evidence="1">
    <location>
        <begin position="543"/>
        <end position="579"/>
    </location>
</feature>
<sequence length="579" mass="59018">MQVATPSLQPRLLPQRLAIRPSLLPVTILPSPMQALASKGRVSDLTRPSYGLTSLSSTSSSALTSSATATLLMPPADAGTTVPSGLPSGGLSNRFVSILPTSDAGNNTIGSASDSPFLGRTASSTVLVGARCAGQQSLGVTTGLLSPTARILARPSNNLGSSGKVVQSSLFSPAFSSICTPATTVPNANSASATLSIGSNSIPGTSGLLPRLIGLPSDTSGSIPGTSFRLIRPMQTSPLLTSSRQPNLSHQMVNNAPPATVNLTGHSTSVSSFKQTSEILGLNNSQAIQSSGTYTPALSVSASTSASVTASSALSSPVSITCLNSESRPTTPVRIAPHSIPTVSNSPLLVSATPSRSLNMGFSQSPTLVALAPNPVSSSGATMNSLTGTTGAGQLRTCALLPDGRQLLIGAADLNTGLPTYPPNLSVKTGTPMLTPQTQLNVPRTIRNAAMPAHVLTNLNRQSCQQNQTITLLRPSVPVSLPISSAPSPSTTVFLQAPSGQTSNMTQFVQILPKPTPAPLNDRSTVKVLGTKVSLPSGRRPLSDTSTSGSNPNLMPPATSSTSMPITTTNRSAEPMTAN</sequence>
<evidence type="ECO:0000313" key="2">
    <source>
        <dbReference type="EMBL" id="VEL39676.1"/>
    </source>
</evidence>